<evidence type="ECO:0000313" key="1">
    <source>
        <dbReference type="EMBL" id="AEV92709.1"/>
    </source>
</evidence>
<gene>
    <name evidence="1" type="ordered locus">Rsl_1411</name>
</gene>
<organism evidence="1 2">
    <name type="scientific">Rickettsia slovaca (strain 13-B)</name>
    <dbReference type="NCBI Taxonomy" id="941638"/>
    <lineage>
        <taxon>Bacteria</taxon>
        <taxon>Pseudomonadati</taxon>
        <taxon>Pseudomonadota</taxon>
        <taxon>Alphaproteobacteria</taxon>
        <taxon>Rickettsiales</taxon>
        <taxon>Rickettsiaceae</taxon>
        <taxon>Rickettsieae</taxon>
        <taxon>Rickettsia</taxon>
        <taxon>spotted fever group</taxon>
    </lineage>
</organism>
<name>A0ABN4A8N7_RICS1</name>
<reference evidence="1 2" key="1">
    <citation type="journal article" date="2012" name="J. Bacteriol.">
        <title>Complete genome sequence of Rickettsia slovaca, the agent of tick-borne lymphadenitis.</title>
        <authorList>
            <person name="Fournier P.E."/>
            <person name="El Karkouri K."/>
            <person name="Robert C."/>
            <person name="Medigue C."/>
            <person name="Raoult D."/>
        </authorList>
    </citation>
    <scope>NUCLEOTIDE SEQUENCE [LARGE SCALE GENOMIC DNA]</scope>
    <source>
        <strain evidence="1 2">13-B</strain>
    </source>
</reference>
<accession>A0ABN4A8N7</accession>
<keyword evidence="2" id="KW-1185">Reference proteome</keyword>
<dbReference type="Proteomes" id="UP000005443">
    <property type="component" value="Chromosome"/>
</dbReference>
<proteinExistence type="predicted"/>
<dbReference type="EMBL" id="CP002428">
    <property type="protein sequence ID" value="AEV92709.1"/>
    <property type="molecule type" value="Genomic_DNA"/>
</dbReference>
<sequence length="39" mass="4557">MTERSVAISGYLTRLQQSFVPRNDIKILNKYVKFKAVKN</sequence>
<evidence type="ECO:0000313" key="2">
    <source>
        <dbReference type="Proteomes" id="UP000005443"/>
    </source>
</evidence>
<protein>
    <submittedName>
        <fullName evidence="1">Uncharacterized protein</fullName>
    </submittedName>
</protein>